<dbReference type="Proteomes" id="UP001605261">
    <property type="component" value="Unassembled WGS sequence"/>
</dbReference>
<keyword evidence="1" id="KW-1133">Transmembrane helix</keyword>
<dbReference type="InterPro" id="IPR000326">
    <property type="entry name" value="PAP2/HPO"/>
</dbReference>
<reference evidence="3 4" key="1">
    <citation type="submission" date="2024-09" db="EMBL/GenBank/DDBJ databases">
        <authorList>
            <consortium name="All-Russian atlas of soil microorganisms"/>
            <consortium name="as a basis for the search for new antimicrobial producers and enzymes with unique properties"/>
            <person name="Sokolova E.A."/>
            <person name="Voronina E.N."/>
        </authorList>
    </citation>
    <scope>NUCLEOTIDE SEQUENCE [LARGE SCALE GENOMIC DNA]</scope>
    <source>
        <strain evidence="3 4">AF-22b-331.1</strain>
    </source>
</reference>
<evidence type="ECO:0000259" key="2">
    <source>
        <dbReference type="Pfam" id="PF01569"/>
    </source>
</evidence>
<accession>A0ABW7CSM4</accession>
<feature type="transmembrane region" description="Helical" evidence="1">
    <location>
        <begin position="109"/>
        <end position="126"/>
    </location>
</feature>
<feature type="domain" description="Phosphatidic acid phosphatase type 2/haloperoxidase" evidence="2">
    <location>
        <begin position="109"/>
        <end position="238"/>
    </location>
</feature>
<comment type="caution">
    <text evidence="3">The sequence shown here is derived from an EMBL/GenBank/DDBJ whole genome shotgun (WGS) entry which is preliminary data.</text>
</comment>
<evidence type="ECO:0000256" key="1">
    <source>
        <dbReference type="SAM" id="Phobius"/>
    </source>
</evidence>
<keyword evidence="4" id="KW-1185">Reference proteome</keyword>
<evidence type="ECO:0000313" key="3">
    <source>
        <dbReference type="EMBL" id="MFG6107956.1"/>
    </source>
</evidence>
<feature type="transmembrane region" description="Helical" evidence="1">
    <location>
        <begin position="189"/>
        <end position="208"/>
    </location>
</feature>
<dbReference type="RefSeq" id="WP_394160994.1">
    <property type="nucleotide sequence ID" value="NZ_JBHGCJ010000001.1"/>
</dbReference>
<dbReference type="EMBL" id="JBHGCJ010000001">
    <property type="protein sequence ID" value="MFG6107956.1"/>
    <property type="molecule type" value="Genomic_DNA"/>
</dbReference>
<feature type="transmembrane region" description="Helical" evidence="1">
    <location>
        <begin position="157"/>
        <end position="182"/>
    </location>
</feature>
<proteinExistence type="predicted"/>
<keyword evidence="1" id="KW-0472">Membrane</keyword>
<name>A0ABW7CSM4_9GAMM</name>
<feature type="transmembrane region" description="Helical" evidence="1">
    <location>
        <begin position="220"/>
        <end position="241"/>
    </location>
</feature>
<sequence>MSSVPAVSLPLAKAPALRDPRFLRAHLLQPLLATLVLSTLLMSLGGDQWVADQWYRLEGQHWALQNAWVTAHLVHRVGKWTSTAAALVAIVLCTQAWRGQRLAAWRWPLLYLVLAVALGTGVVSWLKSITNMDCPWDLARYGGTREYIGLFASRPHAMARGLCFPAGHSSAGFAWISLYFFALMVRPAWRWRGLAVGLVAGGVFGLSQQLRGAHFLSHDLWTLATCWLVSLSLYLAVQPLLQRSRSPHRTMPAGEQA</sequence>
<dbReference type="CDD" id="cd03396">
    <property type="entry name" value="PAP2_like_6"/>
    <property type="match status" value="1"/>
</dbReference>
<feature type="transmembrane region" description="Helical" evidence="1">
    <location>
        <begin position="27"/>
        <end position="46"/>
    </location>
</feature>
<dbReference type="Pfam" id="PF01569">
    <property type="entry name" value="PAP2"/>
    <property type="match status" value="1"/>
</dbReference>
<keyword evidence="1" id="KW-0812">Transmembrane</keyword>
<dbReference type="SUPFAM" id="SSF48317">
    <property type="entry name" value="Acid phosphatase/Vanadium-dependent haloperoxidase"/>
    <property type="match status" value="1"/>
</dbReference>
<gene>
    <name evidence="3" type="ORF">ACEU0G_001427</name>
</gene>
<organism evidence="3 4">
    <name type="scientific">Stenotrophomonas nematodicola</name>
    <dbReference type="NCBI Taxonomy" id="2656746"/>
    <lineage>
        <taxon>Bacteria</taxon>
        <taxon>Pseudomonadati</taxon>
        <taxon>Pseudomonadota</taxon>
        <taxon>Gammaproteobacteria</taxon>
        <taxon>Lysobacterales</taxon>
        <taxon>Lysobacteraceae</taxon>
        <taxon>Stenotrophomonas</taxon>
    </lineage>
</organism>
<protein>
    <submittedName>
        <fullName evidence="3">Phosphatase PAP2 family protein</fullName>
    </submittedName>
</protein>
<dbReference type="InterPro" id="IPR036938">
    <property type="entry name" value="PAP2/HPO_sf"/>
</dbReference>
<evidence type="ECO:0000313" key="4">
    <source>
        <dbReference type="Proteomes" id="UP001605261"/>
    </source>
</evidence>